<dbReference type="GO" id="GO:2000762">
    <property type="term" value="P:regulation of phenylpropanoid metabolic process"/>
    <property type="evidence" value="ECO:0007669"/>
    <property type="project" value="InterPro"/>
</dbReference>
<dbReference type="InterPro" id="IPR039638">
    <property type="entry name" value="MED33A/B"/>
</dbReference>
<sequence length="899" mass="97987">MLLAIVPLAIAPILKEDADYLDRGVACARREELVSSLHVLGQFFGLLSTPPAVLHAANSAATKAAVAVYSLEAGSENIHSLRDSFSIKAVGNMQHLIVEACVARNLVDTSVYFFPGYVVPIKDFSPVHQCPWRALMEGSPLMGLKDVLIVIPASSLSELEKLHSFAVSGSQEEKLAASKILCGASFLRGWNIQEHVVRMVLKLLSTLISLDSGSDSYYTHHMPMLHALLCGISSLDTVHILSMYGLVPELAAILMPICEIFGSLPESDHKSCSFEDVSVYSVFSSAFLSLLRLWKFHRPPIENALSRYGVSVWELNLEYLLLLRNSRLALENLSIGCRASMLQFDPLFQKPVYIDSLPKLRAWYSQNQACIASTISSAYERKSIPQLANKILKIVCRKMTKVDNLSVSPQATSNSSMSGPPVGIQEDGCEGPPVTAWEILEAVPFVLETVLTACAHGRLSSRDLITGLRDLVDFLPASIAAIVSFFSAEITRGLWKPVMLNGTDWPSPAATLMEVESDIKEVLASAGVHINFSPQPRPVMPMLPLPVAALISLSITVKMEEINHLQGIISQGLEICATSSSWPSMSVVGALWSQKVRRWHDYIILTCSESPFTRDNNAVGQLIRSCFSSFLGPLVNGRSCFLANRGVTSLMGQTPGQRGSRRSLSPGCLYMRSCGMFMDNNFVCEEIFKVVMERARALANECGCDRASRLMSGRMPLSSASSSVEQIASLAATMLCHAGGVKLIHLLYGQIVPTLLLSAGDTKLGSAGPLCSMFEGFALAFVLILSGASIWGIGVDSPDYISVHTTKRRQAVGRHLEFMAKVMEGNMDLGCGQATWRTYVLCFVGLLVDFVPTWIPEVQLETLQKLASGLQKWNEHDLALSLLERGGPKAVTIVVESML</sequence>
<reference evidence="1" key="1">
    <citation type="submission" date="2023-07" db="EMBL/GenBank/DDBJ databases">
        <title>A chromosome-level genome assembly of Lolium multiflorum.</title>
        <authorList>
            <person name="Chen Y."/>
            <person name="Copetti D."/>
            <person name="Kolliker R."/>
            <person name="Studer B."/>
        </authorList>
    </citation>
    <scope>NUCLEOTIDE SEQUENCE</scope>
    <source>
        <strain evidence="1">02402/16</strain>
        <tissue evidence="1">Leaf</tissue>
    </source>
</reference>
<organism evidence="1 3">
    <name type="scientific">Lolium multiflorum</name>
    <name type="common">Italian ryegrass</name>
    <name type="synonym">Lolium perenne subsp. multiflorum</name>
    <dbReference type="NCBI Taxonomy" id="4521"/>
    <lineage>
        <taxon>Eukaryota</taxon>
        <taxon>Viridiplantae</taxon>
        <taxon>Streptophyta</taxon>
        <taxon>Embryophyta</taxon>
        <taxon>Tracheophyta</taxon>
        <taxon>Spermatophyta</taxon>
        <taxon>Magnoliopsida</taxon>
        <taxon>Liliopsida</taxon>
        <taxon>Poales</taxon>
        <taxon>Poaceae</taxon>
        <taxon>BOP clade</taxon>
        <taxon>Pooideae</taxon>
        <taxon>Poodae</taxon>
        <taxon>Poeae</taxon>
        <taxon>Poeae Chloroplast Group 2 (Poeae type)</taxon>
        <taxon>Loliodinae</taxon>
        <taxon>Loliinae</taxon>
        <taxon>Lolium</taxon>
    </lineage>
</organism>
<dbReference type="Proteomes" id="UP001231189">
    <property type="component" value="Unassembled WGS sequence"/>
</dbReference>
<proteinExistence type="predicted"/>
<dbReference type="AlphaFoldDB" id="A0AAD8V2N8"/>
<evidence type="ECO:0000313" key="3">
    <source>
        <dbReference type="Proteomes" id="UP001231189"/>
    </source>
</evidence>
<dbReference type="GO" id="GO:0016592">
    <property type="term" value="C:mediator complex"/>
    <property type="evidence" value="ECO:0007669"/>
    <property type="project" value="InterPro"/>
</dbReference>
<keyword evidence="3" id="KW-1185">Reference proteome</keyword>
<protein>
    <recommendedName>
        <fullName evidence="4">Mediator of RNA polymerase II transcription subunit 33A</fullName>
    </recommendedName>
</protein>
<comment type="caution">
    <text evidence="1">The sequence shown here is derived from an EMBL/GenBank/DDBJ whole genome shotgun (WGS) entry which is preliminary data.</text>
</comment>
<dbReference type="EMBL" id="JAUUTY010000001">
    <property type="protein sequence ID" value="KAK1694116.1"/>
    <property type="molecule type" value="Genomic_DNA"/>
</dbReference>
<dbReference type="PANTHER" id="PTHR33739:SF10">
    <property type="entry name" value="OS05G0312000 PROTEIN"/>
    <property type="match status" value="1"/>
</dbReference>
<gene>
    <name evidence="1" type="ORF">QYE76_008112</name>
    <name evidence="2" type="ORF">QYE76_010813</name>
</gene>
<evidence type="ECO:0008006" key="4">
    <source>
        <dbReference type="Google" id="ProtNLM"/>
    </source>
</evidence>
<dbReference type="PANTHER" id="PTHR33739">
    <property type="entry name" value="OS07G0681500 PROTEIN"/>
    <property type="match status" value="1"/>
</dbReference>
<evidence type="ECO:0000313" key="1">
    <source>
        <dbReference type="EMBL" id="KAK1579908.1"/>
    </source>
</evidence>
<evidence type="ECO:0000313" key="2">
    <source>
        <dbReference type="EMBL" id="KAK1694116.1"/>
    </source>
</evidence>
<dbReference type="EMBL" id="JAUUTY010000808">
    <property type="protein sequence ID" value="KAK1579908.1"/>
    <property type="molecule type" value="Genomic_DNA"/>
</dbReference>
<accession>A0AAD8V2N8</accession>
<name>A0AAD8V2N8_LOLMU</name>